<organism evidence="1 2">
    <name type="scientific">Paenibacillus vulneris</name>
    <dbReference type="NCBI Taxonomy" id="1133364"/>
    <lineage>
        <taxon>Bacteria</taxon>
        <taxon>Bacillati</taxon>
        <taxon>Bacillota</taxon>
        <taxon>Bacilli</taxon>
        <taxon>Bacillales</taxon>
        <taxon>Paenibacillaceae</taxon>
        <taxon>Paenibacillus</taxon>
    </lineage>
</organism>
<name>A0ABW3UYR1_9BACL</name>
<dbReference type="Proteomes" id="UP001597180">
    <property type="component" value="Unassembled WGS sequence"/>
</dbReference>
<dbReference type="EMBL" id="JBHTLU010000053">
    <property type="protein sequence ID" value="MFD1224926.1"/>
    <property type="molecule type" value="Genomic_DNA"/>
</dbReference>
<keyword evidence="2" id="KW-1185">Reference proteome</keyword>
<dbReference type="RefSeq" id="WP_345592592.1">
    <property type="nucleotide sequence ID" value="NZ_BAABJG010000035.1"/>
</dbReference>
<evidence type="ECO:0000313" key="2">
    <source>
        <dbReference type="Proteomes" id="UP001597180"/>
    </source>
</evidence>
<sequence>MFFALFTSTRGERVLFSLFGSVPFWLYLRIQMVSALGAAWDFSCTCIRRSVRFTPDG</sequence>
<evidence type="ECO:0000313" key="1">
    <source>
        <dbReference type="EMBL" id="MFD1224926.1"/>
    </source>
</evidence>
<protein>
    <submittedName>
        <fullName evidence="1">Uncharacterized protein</fullName>
    </submittedName>
</protein>
<comment type="caution">
    <text evidence="1">The sequence shown here is derived from an EMBL/GenBank/DDBJ whole genome shotgun (WGS) entry which is preliminary data.</text>
</comment>
<accession>A0ABW3UYR1</accession>
<gene>
    <name evidence="1" type="ORF">ACFQ4B_32930</name>
</gene>
<reference evidence="2" key="1">
    <citation type="journal article" date="2019" name="Int. J. Syst. Evol. Microbiol.">
        <title>The Global Catalogue of Microorganisms (GCM) 10K type strain sequencing project: providing services to taxonomists for standard genome sequencing and annotation.</title>
        <authorList>
            <consortium name="The Broad Institute Genomics Platform"/>
            <consortium name="The Broad Institute Genome Sequencing Center for Infectious Disease"/>
            <person name="Wu L."/>
            <person name="Ma J."/>
        </authorList>
    </citation>
    <scope>NUCLEOTIDE SEQUENCE [LARGE SCALE GENOMIC DNA]</scope>
    <source>
        <strain evidence="2">CCUG 53270</strain>
    </source>
</reference>
<proteinExistence type="predicted"/>